<evidence type="ECO:0000313" key="1">
    <source>
        <dbReference type="EMBL" id="KAH3735833.1"/>
    </source>
</evidence>
<name>A0A9D4HX04_DREPO</name>
<keyword evidence="2" id="KW-1185">Reference proteome</keyword>
<dbReference type="EMBL" id="JAIWYP010000011">
    <property type="protein sequence ID" value="KAH3735833.1"/>
    <property type="molecule type" value="Genomic_DNA"/>
</dbReference>
<evidence type="ECO:0000313" key="2">
    <source>
        <dbReference type="Proteomes" id="UP000828390"/>
    </source>
</evidence>
<organism evidence="1 2">
    <name type="scientific">Dreissena polymorpha</name>
    <name type="common">Zebra mussel</name>
    <name type="synonym">Mytilus polymorpha</name>
    <dbReference type="NCBI Taxonomy" id="45954"/>
    <lineage>
        <taxon>Eukaryota</taxon>
        <taxon>Metazoa</taxon>
        <taxon>Spiralia</taxon>
        <taxon>Lophotrochozoa</taxon>
        <taxon>Mollusca</taxon>
        <taxon>Bivalvia</taxon>
        <taxon>Autobranchia</taxon>
        <taxon>Heteroconchia</taxon>
        <taxon>Euheterodonta</taxon>
        <taxon>Imparidentia</taxon>
        <taxon>Neoheterodontei</taxon>
        <taxon>Myida</taxon>
        <taxon>Dreissenoidea</taxon>
        <taxon>Dreissenidae</taxon>
        <taxon>Dreissena</taxon>
    </lineage>
</organism>
<sequence length="130" mass="15332">MNPRRPYGNTGAQQQVFGINSVWSRKTVVADTLLRRKSLNRQEPQIGSKEGEESRNLTQRFLGKRFCNFPGKKEFNFLRGIELEHRCEYNYVFLVHKTLTSKPLKRKYRISRCATQGWIHVRSGRRVMDT</sequence>
<gene>
    <name evidence="1" type="ORF">DPMN_042391</name>
</gene>
<protein>
    <submittedName>
        <fullName evidence="1">Uncharacterized protein</fullName>
    </submittedName>
</protein>
<reference evidence="1" key="1">
    <citation type="journal article" date="2019" name="bioRxiv">
        <title>The Genome of the Zebra Mussel, Dreissena polymorpha: A Resource for Invasive Species Research.</title>
        <authorList>
            <person name="McCartney M.A."/>
            <person name="Auch B."/>
            <person name="Kono T."/>
            <person name="Mallez S."/>
            <person name="Zhang Y."/>
            <person name="Obille A."/>
            <person name="Becker A."/>
            <person name="Abrahante J.E."/>
            <person name="Garbe J."/>
            <person name="Badalamenti J.P."/>
            <person name="Herman A."/>
            <person name="Mangelson H."/>
            <person name="Liachko I."/>
            <person name="Sullivan S."/>
            <person name="Sone E.D."/>
            <person name="Koren S."/>
            <person name="Silverstein K.A.T."/>
            <person name="Beckman K.B."/>
            <person name="Gohl D.M."/>
        </authorList>
    </citation>
    <scope>NUCLEOTIDE SEQUENCE</scope>
    <source>
        <strain evidence="1">Duluth1</strain>
        <tissue evidence="1">Whole animal</tissue>
    </source>
</reference>
<reference evidence="1" key="2">
    <citation type="submission" date="2020-11" db="EMBL/GenBank/DDBJ databases">
        <authorList>
            <person name="McCartney M.A."/>
            <person name="Auch B."/>
            <person name="Kono T."/>
            <person name="Mallez S."/>
            <person name="Becker A."/>
            <person name="Gohl D.M."/>
            <person name="Silverstein K.A.T."/>
            <person name="Koren S."/>
            <person name="Bechman K.B."/>
            <person name="Herman A."/>
            <person name="Abrahante J.E."/>
            <person name="Garbe J."/>
        </authorList>
    </citation>
    <scope>NUCLEOTIDE SEQUENCE</scope>
    <source>
        <strain evidence="1">Duluth1</strain>
        <tissue evidence="1">Whole animal</tissue>
    </source>
</reference>
<dbReference type="AlphaFoldDB" id="A0A9D4HX04"/>
<proteinExistence type="predicted"/>
<dbReference type="Proteomes" id="UP000828390">
    <property type="component" value="Unassembled WGS sequence"/>
</dbReference>
<accession>A0A9D4HX04</accession>
<comment type="caution">
    <text evidence="1">The sequence shown here is derived from an EMBL/GenBank/DDBJ whole genome shotgun (WGS) entry which is preliminary data.</text>
</comment>